<feature type="compositionally biased region" description="Low complexity" evidence="1">
    <location>
        <begin position="14"/>
        <end position="25"/>
    </location>
</feature>
<name>A0A4Q5MYL2_9MICO</name>
<evidence type="ECO:0000256" key="1">
    <source>
        <dbReference type="SAM" id="MobiDB-lite"/>
    </source>
</evidence>
<dbReference type="InterPro" id="IPR001962">
    <property type="entry name" value="Asn_synthase"/>
</dbReference>
<dbReference type="GO" id="GO:0006529">
    <property type="term" value="P:asparagine biosynthetic process"/>
    <property type="evidence" value="ECO:0007669"/>
    <property type="project" value="InterPro"/>
</dbReference>
<dbReference type="OrthoDB" id="3361376at2"/>
<organism evidence="3 4">
    <name type="scientific">Pengzhenrongella frigida</name>
    <dbReference type="NCBI Taxonomy" id="1259133"/>
    <lineage>
        <taxon>Bacteria</taxon>
        <taxon>Bacillati</taxon>
        <taxon>Actinomycetota</taxon>
        <taxon>Actinomycetes</taxon>
        <taxon>Micrococcales</taxon>
        <taxon>Pengzhenrongella</taxon>
    </lineage>
</organism>
<feature type="domain" description="Asparagine synthetase" evidence="2">
    <location>
        <begin position="104"/>
        <end position="403"/>
    </location>
</feature>
<evidence type="ECO:0000259" key="2">
    <source>
        <dbReference type="Pfam" id="PF00733"/>
    </source>
</evidence>
<gene>
    <name evidence="3" type="ORF">EUA98_11880</name>
</gene>
<dbReference type="Pfam" id="PF00733">
    <property type="entry name" value="Asn_synthase"/>
    <property type="match status" value="1"/>
</dbReference>
<accession>A0A4Q5MYL2</accession>
<keyword evidence="4" id="KW-1185">Reference proteome</keyword>
<dbReference type="InterPro" id="IPR014729">
    <property type="entry name" value="Rossmann-like_a/b/a_fold"/>
</dbReference>
<proteinExistence type="predicted"/>
<evidence type="ECO:0000313" key="4">
    <source>
        <dbReference type="Proteomes" id="UP000293764"/>
    </source>
</evidence>
<comment type="caution">
    <text evidence="3">The sequence shown here is derived from an EMBL/GenBank/DDBJ whole genome shotgun (WGS) entry which is preliminary data.</text>
</comment>
<dbReference type="GO" id="GO:0004066">
    <property type="term" value="F:asparagine synthase (glutamine-hydrolyzing) activity"/>
    <property type="evidence" value="ECO:0007669"/>
    <property type="project" value="InterPro"/>
</dbReference>
<reference evidence="3 4" key="1">
    <citation type="submission" date="2019-01" db="EMBL/GenBank/DDBJ databases">
        <title>Novel species of Cellulomonas.</title>
        <authorList>
            <person name="Liu Q."/>
            <person name="Xin Y.-H."/>
        </authorList>
    </citation>
    <scope>NUCLEOTIDE SEQUENCE [LARGE SCALE GENOMIC DNA]</scope>
    <source>
        <strain evidence="3 4">HLT2-17</strain>
    </source>
</reference>
<dbReference type="Proteomes" id="UP000293764">
    <property type="component" value="Unassembled WGS sequence"/>
</dbReference>
<feature type="region of interest" description="Disordered" evidence="1">
    <location>
        <begin position="1"/>
        <end position="25"/>
    </location>
</feature>
<protein>
    <recommendedName>
        <fullName evidence="2">Asparagine synthetase domain-containing protein</fullName>
    </recommendedName>
</protein>
<dbReference type="Gene3D" id="3.40.50.620">
    <property type="entry name" value="HUPs"/>
    <property type="match status" value="1"/>
</dbReference>
<dbReference type="SUPFAM" id="SSF52402">
    <property type="entry name" value="Adenine nucleotide alpha hydrolases-like"/>
    <property type="match status" value="1"/>
</dbReference>
<evidence type="ECO:0000313" key="3">
    <source>
        <dbReference type="EMBL" id="RYV50746.1"/>
    </source>
</evidence>
<dbReference type="AlphaFoldDB" id="A0A4Q5MYL2"/>
<sequence>MGRSGISPWRRDGTGTTTSSCGSPGVLIPGSLDPRLAGRVASAPALRAVSPRPAPGEGFVRLDALETALAWPLGVCADARSTGPGLTPRAALEATALEALTAGRCFVTFSGGRDSSAVLAVAAQVARREGLPLPVPVTMTYPGIPAADESSWQTMVLEHLRITERIVVRADDDSSLLGPVAQASLARRGLLWPAALHLEDPVLALVRGGQVLTGEGGDEVLGARRVTPWTLLLREHRPPGRRLVRDLSRSALPSAAPWRRAVAPWLRGAARRAADARSVRRLERAPWHWGAATLALARRRPTVVLEHNLGVLAREHSVRVRHPLEEPRFLAALARAGGAWGYCGRTDLMRVLFGDLLPEPVLSRSTKASFSASRFGEIEREFVRSWDGAGLDPRLVRVDALRAHWLGERPSGAPALLLHAAWLAAAGIAREGAGS</sequence>
<dbReference type="EMBL" id="SDWW01000027">
    <property type="protein sequence ID" value="RYV50746.1"/>
    <property type="molecule type" value="Genomic_DNA"/>
</dbReference>